<dbReference type="EMBL" id="PNIK01000030">
    <property type="protein sequence ID" value="PMP68118.1"/>
    <property type="molecule type" value="Genomic_DNA"/>
</dbReference>
<comment type="caution">
    <text evidence="1">The sequence shown here is derived from an EMBL/GenBank/DDBJ whole genome shotgun (WGS) entry which is preliminary data.</text>
</comment>
<dbReference type="Pfam" id="PF10865">
    <property type="entry name" value="DUF2703"/>
    <property type="match status" value="1"/>
</dbReference>
<name>A0A2N7PPR3_9BACT</name>
<accession>A0A2N7PPR3</accession>
<dbReference type="Gene3D" id="3.40.30.10">
    <property type="entry name" value="Glutaredoxin"/>
    <property type="match status" value="1"/>
</dbReference>
<evidence type="ECO:0000313" key="1">
    <source>
        <dbReference type="EMBL" id="PMP68118.1"/>
    </source>
</evidence>
<protein>
    <submittedName>
        <fullName evidence="1">DUF2703 domain-containing protein</fullName>
    </submittedName>
</protein>
<sequence length="114" mass="13103">MKVQFLYFKSCPYAEPALNLLKEVLKEKKIEIEVEIVEIKTKDEAEKYCFLGSPTIQINGFDIEKERRNDLPVMGCRVYKTKDGYSGVPPKEMIEKAIEEAITSRNKKNGRGIT</sequence>
<reference evidence="1 2" key="1">
    <citation type="submission" date="2018-01" db="EMBL/GenBank/DDBJ databases">
        <title>Metagenomic assembled genomes from two thermal pools in the Uzon Caldera, Kamchatka, Russia.</title>
        <authorList>
            <person name="Wilkins L."/>
            <person name="Ettinger C."/>
        </authorList>
    </citation>
    <scope>NUCLEOTIDE SEQUENCE [LARGE SCALE GENOMIC DNA]</scope>
    <source>
        <strain evidence="1">ZAV-08</strain>
    </source>
</reference>
<proteinExistence type="predicted"/>
<gene>
    <name evidence="1" type="ORF">C0190_02055</name>
</gene>
<dbReference type="AlphaFoldDB" id="A0A2N7PPR3"/>
<dbReference type="InterPro" id="IPR021219">
    <property type="entry name" value="DUF2703"/>
</dbReference>
<dbReference type="Proteomes" id="UP000235460">
    <property type="component" value="Unassembled WGS sequence"/>
</dbReference>
<evidence type="ECO:0000313" key="2">
    <source>
        <dbReference type="Proteomes" id="UP000235460"/>
    </source>
</evidence>
<organism evidence="1 2">
    <name type="scientific">Thermodesulfobacterium geofontis</name>
    <dbReference type="NCBI Taxonomy" id="1295609"/>
    <lineage>
        <taxon>Bacteria</taxon>
        <taxon>Pseudomonadati</taxon>
        <taxon>Thermodesulfobacteriota</taxon>
        <taxon>Thermodesulfobacteria</taxon>
        <taxon>Thermodesulfobacteriales</taxon>
        <taxon>Thermodesulfobacteriaceae</taxon>
        <taxon>Thermodesulfobacterium</taxon>
    </lineage>
</organism>